<keyword evidence="6 15" id="KW-0645">Protease</keyword>
<evidence type="ECO:0000256" key="2">
    <source>
        <dbReference type="ARBA" id="ARBA00002451"/>
    </source>
</evidence>
<accession>A0A0C3DKT5</accession>
<comment type="function">
    <text evidence="2">Secreted tripeptidyl-peptidase which degrades proteins at acidic pHs and is involved in virulence.</text>
</comment>
<keyword evidence="8 16" id="KW-0732">Signal</keyword>
<keyword evidence="9 15" id="KW-0378">Hydrolase</keyword>
<dbReference type="InterPro" id="IPR015366">
    <property type="entry name" value="S53_propep"/>
</dbReference>
<dbReference type="CDD" id="cd04056">
    <property type="entry name" value="Peptidases_S53"/>
    <property type="match status" value="1"/>
</dbReference>
<keyword evidence="5" id="KW-0964">Secreted</keyword>
<dbReference type="OrthoDB" id="409122at2759"/>
<evidence type="ECO:0000256" key="5">
    <source>
        <dbReference type="ARBA" id="ARBA00022525"/>
    </source>
</evidence>
<dbReference type="GO" id="GO:0046872">
    <property type="term" value="F:metal ion binding"/>
    <property type="evidence" value="ECO:0007669"/>
    <property type="project" value="UniProtKB-UniRule"/>
</dbReference>
<evidence type="ECO:0000256" key="12">
    <source>
        <dbReference type="ARBA" id="ARBA00023026"/>
    </source>
</evidence>
<name>A0A0C3DKT5_OIDMZ</name>
<dbReference type="GO" id="GO:0006508">
    <property type="term" value="P:proteolysis"/>
    <property type="evidence" value="ECO:0007669"/>
    <property type="project" value="UniProtKB-KW"/>
</dbReference>
<evidence type="ECO:0000313" key="18">
    <source>
        <dbReference type="EMBL" id="KIN02588.1"/>
    </source>
</evidence>
<dbReference type="Pfam" id="PF09286">
    <property type="entry name" value="Pro-kuma_activ"/>
    <property type="match status" value="1"/>
</dbReference>
<dbReference type="CDD" id="cd11377">
    <property type="entry name" value="Pro-peptidase_S53"/>
    <property type="match status" value="1"/>
</dbReference>
<proteinExistence type="predicted"/>
<keyword evidence="12" id="KW-0843">Virulence</keyword>
<comment type="subcellular location">
    <subcellularLocation>
        <location evidence="3">Secreted</location>
        <location evidence="3">Extracellular space</location>
    </subcellularLocation>
</comment>
<dbReference type="PANTHER" id="PTHR14218:SF39">
    <property type="entry name" value="PEPTIDASE S53 DOMAIN-CONTAINING PROTEIN"/>
    <property type="match status" value="1"/>
</dbReference>
<dbReference type="InterPro" id="IPR030400">
    <property type="entry name" value="Sedolisin_dom"/>
</dbReference>
<evidence type="ECO:0000259" key="17">
    <source>
        <dbReference type="PROSITE" id="PS51695"/>
    </source>
</evidence>
<dbReference type="FunFam" id="3.40.50.200:FF:000015">
    <property type="entry name" value="Tripeptidyl peptidase A"/>
    <property type="match status" value="1"/>
</dbReference>
<reference evidence="18 19" key="1">
    <citation type="submission" date="2014-04" db="EMBL/GenBank/DDBJ databases">
        <authorList>
            <consortium name="DOE Joint Genome Institute"/>
            <person name="Kuo A."/>
            <person name="Martino E."/>
            <person name="Perotto S."/>
            <person name="Kohler A."/>
            <person name="Nagy L.G."/>
            <person name="Floudas D."/>
            <person name="Copeland A."/>
            <person name="Barry K.W."/>
            <person name="Cichocki N."/>
            <person name="Veneault-Fourrey C."/>
            <person name="LaButti K."/>
            <person name="Lindquist E.A."/>
            <person name="Lipzen A."/>
            <person name="Lundell T."/>
            <person name="Morin E."/>
            <person name="Murat C."/>
            <person name="Sun H."/>
            <person name="Tunlid A."/>
            <person name="Henrissat B."/>
            <person name="Grigoriev I.V."/>
            <person name="Hibbett D.S."/>
            <person name="Martin F."/>
            <person name="Nordberg H.P."/>
            <person name="Cantor M.N."/>
            <person name="Hua S.X."/>
        </authorList>
    </citation>
    <scope>NUCLEOTIDE SEQUENCE [LARGE SCALE GENOMIC DNA]</scope>
    <source>
        <strain evidence="18 19">Zn</strain>
    </source>
</reference>
<sequence>MVGFSLLLSVVVAAHVAVATPLKARTPYAVKEAHPIPRTWKPVSRAPGAHMLHMQIGLKQERFDELERHLYEVSHPDHVRYGQHLSQEEVNELIKPSEEGLDLVHEWLITNGVDKFDYSPAKDWVNIYISVEDAERLLDTEYSVFQHDDGSYMVRTPEWSLPTHLFDIVDTIQPTNSFMRAAPQKTDWIQFEEGWTPPGYKPPTNETIAKVCNIASVTLECFNTLYGTLGYKQKAVGRAKIAWNNYLNQTPIRPDIYEFLKLYNKPAAQHAWTFESVEIANGPAAQYTPLTPAQANGDDISEEAVLDAETILGMTWPQPAVSFSTGGSPPFTPDLNTPTDTNEPYLTWVNYVLGKKDLPQVISSSYGDDEQTVPNSYAQRVCRSFAQLGARGISLLCSSGDGGLGGQDDSACFTNDGKNTSTFLPAFPASCPYVTTVGATMAFEPELPAYREPGIGPDGRNHGFYASGSGFSYYFDRPWYQNGVVDKYVASLDGLHEGLYNCEGRGYPDVSAQGLYFAFFWNGTLSTISGTSASCPLMSSIISLVNDARLAKGKSTLGFLNPWIYSQAHKAFTDIVGGNSSSCGTDGFPVTAGWDPSTGFGTPIFPKLVELALK</sequence>
<dbReference type="InterPro" id="IPR000209">
    <property type="entry name" value="Peptidase_S8/S53_dom"/>
</dbReference>
<feature type="active site" description="Charge relay system" evidence="15">
    <location>
        <position position="307"/>
    </location>
</feature>
<keyword evidence="13" id="KW-0865">Zymogen</keyword>
<evidence type="ECO:0000256" key="14">
    <source>
        <dbReference type="ARBA" id="ARBA00023180"/>
    </source>
</evidence>
<evidence type="ECO:0000256" key="9">
    <source>
        <dbReference type="ARBA" id="ARBA00022801"/>
    </source>
</evidence>
<dbReference type="InParanoid" id="A0A0C3DKT5"/>
<keyword evidence="10 15" id="KW-0720">Serine protease</keyword>
<keyword evidence="19" id="KW-1185">Reference proteome</keyword>
<dbReference type="GO" id="GO:0005576">
    <property type="term" value="C:extracellular region"/>
    <property type="evidence" value="ECO:0007669"/>
    <property type="project" value="UniProtKB-SubCell"/>
</dbReference>
<dbReference type="SUPFAM" id="SSF54897">
    <property type="entry name" value="Protease propeptides/inhibitors"/>
    <property type="match status" value="1"/>
</dbReference>
<evidence type="ECO:0000256" key="15">
    <source>
        <dbReference type="PROSITE-ProRule" id="PRU01032"/>
    </source>
</evidence>
<dbReference type="EC" id="3.4.14.10" evidence="4"/>
<evidence type="ECO:0000256" key="1">
    <source>
        <dbReference type="ARBA" id="ARBA00001910"/>
    </source>
</evidence>
<feature type="binding site" evidence="15">
    <location>
        <position position="593"/>
    </location>
    <ligand>
        <name>Ca(2+)</name>
        <dbReference type="ChEBI" id="CHEBI:29108"/>
    </ligand>
</feature>
<dbReference type="GO" id="GO:0008240">
    <property type="term" value="F:tripeptidyl-peptidase activity"/>
    <property type="evidence" value="ECO:0007669"/>
    <property type="project" value="UniProtKB-EC"/>
</dbReference>
<evidence type="ECO:0000256" key="16">
    <source>
        <dbReference type="SAM" id="SignalP"/>
    </source>
</evidence>
<feature type="binding site" evidence="15">
    <location>
        <position position="595"/>
    </location>
    <ligand>
        <name>Ca(2+)</name>
        <dbReference type="ChEBI" id="CHEBI:29108"/>
    </ligand>
</feature>
<evidence type="ECO:0000256" key="6">
    <source>
        <dbReference type="ARBA" id="ARBA00022670"/>
    </source>
</evidence>
<feature type="binding site" evidence="15">
    <location>
        <position position="575"/>
    </location>
    <ligand>
        <name>Ca(2+)</name>
        <dbReference type="ChEBI" id="CHEBI:29108"/>
    </ligand>
</feature>
<feature type="active site" description="Charge relay system" evidence="15">
    <location>
        <position position="303"/>
    </location>
</feature>
<organism evidence="18 19">
    <name type="scientific">Oidiodendron maius (strain Zn)</name>
    <dbReference type="NCBI Taxonomy" id="913774"/>
    <lineage>
        <taxon>Eukaryota</taxon>
        <taxon>Fungi</taxon>
        <taxon>Dikarya</taxon>
        <taxon>Ascomycota</taxon>
        <taxon>Pezizomycotina</taxon>
        <taxon>Leotiomycetes</taxon>
        <taxon>Leotiomycetes incertae sedis</taxon>
        <taxon>Myxotrichaceae</taxon>
        <taxon>Oidiodendron</taxon>
    </lineage>
</organism>
<evidence type="ECO:0000256" key="10">
    <source>
        <dbReference type="ARBA" id="ARBA00022825"/>
    </source>
</evidence>
<evidence type="ECO:0000256" key="11">
    <source>
        <dbReference type="ARBA" id="ARBA00022837"/>
    </source>
</evidence>
<dbReference type="SMART" id="SM00944">
    <property type="entry name" value="Pro-kuma_activ"/>
    <property type="match status" value="1"/>
</dbReference>
<dbReference type="InterPro" id="IPR050819">
    <property type="entry name" value="Tripeptidyl-peptidase_I"/>
</dbReference>
<feature type="binding site" evidence="15">
    <location>
        <position position="574"/>
    </location>
    <ligand>
        <name>Ca(2+)</name>
        <dbReference type="ChEBI" id="CHEBI:29108"/>
    </ligand>
</feature>
<feature type="signal peptide" evidence="16">
    <location>
        <begin position="1"/>
        <end position="19"/>
    </location>
</feature>
<dbReference type="SUPFAM" id="SSF52743">
    <property type="entry name" value="Subtilisin-like"/>
    <property type="match status" value="1"/>
</dbReference>
<evidence type="ECO:0000313" key="19">
    <source>
        <dbReference type="Proteomes" id="UP000054321"/>
    </source>
</evidence>
<evidence type="ECO:0000256" key="13">
    <source>
        <dbReference type="ARBA" id="ARBA00023145"/>
    </source>
</evidence>
<evidence type="ECO:0000256" key="7">
    <source>
        <dbReference type="ARBA" id="ARBA00022723"/>
    </source>
</evidence>
<dbReference type="Proteomes" id="UP000054321">
    <property type="component" value="Unassembled WGS sequence"/>
</dbReference>
<dbReference type="Pfam" id="PF00082">
    <property type="entry name" value="Peptidase_S8"/>
    <property type="match status" value="1"/>
</dbReference>
<keyword evidence="14" id="KW-0325">Glycoprotein</keyword>
<comment type="catalytic activity">
    <reaction evidence="1">
        <text>Release of an N-terminal tripeptide from a polypeptide.</text>
        <dbReference type="EC" id="3.4.14.10"/>
    </reaction>
</comment>
<feature type="active site" description="Charge relay system" evidence="15">
    <location>
        <position position="532"/>
    </location>
</feature>
<comment type="cofactor">
    <cofactor evidence="15">
        <name>Ca(2+)</name>
        <dbReference type="ChEBI" id="CHEBI:29108"/>
    </cofactor>
    <text evidence="15">Binds 1 Ca(2+) ion per subunit.</text>
</comment>
<dbReference type="AlphaFoldDB" id="A0A0C3DKT5"/>
<feature type="domain" description="Peptidase S53" evidence="17">
    <location>
        <begin position="216"/>
        <end position="614"/>
    </location>
</feature>
<feature type="chain" id="PRO_5002173769" description="tripeptidyl-peptidase II" evidence="16">
    <location>
        <begin position="20"/>
        <end position="614"/>
    </location>
</feature>
<dbReference type="GO" id="GO:0004252">
    <property type="term" value="F:serine-type endopeptidase activity"/>
    <property type="evidence" value="ECO:0007669"/>
    <property type="project" value="UniProtKB-UniRule"/>
</dbReference>
<keyword evidence="11 15" id="KW-0106">Calcium</keyword>
<protein>
    <recommendedName>
        <fullName evidence="4">tripeptidyl-peptidase II</fullName>
        <ecNumber evidence="4">3.4.14.10</ecNumber>
    </recommendedName>
</protein>
<keyword evidence="7 15" id="KW-0479">Metal-binding</keyword>
<dbReference type="Gene3D" id="3.40.50.200">
    <property type="entry name" value="Peptidase S8/S53 domain"/>
    <property type="match status" value="1"/>
</dbReference>
<dbReference type="HOGENOM" id="CLU_013783_3_0_1"/>
<reference evidence="19" key="2">
    <citation type="submission" date="2015-01" db="EMBL/GenBank/DDBJ databases">
        <title>Evolutionary Origins and Diversification of the Mycorrhizal Mutualists.</title>
        <authorList>
            <consortium name="DOE Joint Genome Institute"/>
            <consortium name="Mycorrhizal Genomics Consortium"/>
            <person name="Kohler A."/>
            <person name="Kuo A."/>
            <person name="Nagy L.G."/>
            <person name="Floudas D."/>
            <person name="Copeland A."/>
            <person name="Barry K.W."/>
            <person name="Cichocki N."/>
            <person name="Veneault-Fourrey C."/>
            <person name="LaButti K."/>
            <person name="Lindquist E.A."/>
            <person name="Lipzen A."/>
            <person name="Lundell T."/>
            <person name="Morin E."/>
            <person name="Murat C."/>
            <person name="Riley R."/>
            <person name="Ohm R."/>
            <person name="Sun H."/>
            <person name="Tunlid A."/>
            <person name="Henrissat B."/>
            <person name="Grigoriev I.V."/>
            <person name="Hibbett D.S."/>
            <person name="Martin F."/>
        </authorList>
    </citation>
    <scope>NUCLEOTIDE SEQUENCE [LARGE SCALE GENOMIC DNA]</scope>
    <source>
        <strain evidence="19">Zn</strain>
    </source>
</reference>
<evidence type="ECO:0000256" key="8">
    <source>
        <dbReference type="ARBA" id="ARBA00022729"/>
    </source>
</evidence>
<dbReference type="PANTHER" id="PTHR14218">
    <property type="entry name" value="PROTEASE S8 TRIPEPTIDYL PEPTIDASE I CLN2"/>
    <property type="match status" value="1"/>
</dbReference>
<dbReference type="EMBL" id="KN832874">
    <property type="protein sequence ID" value="KIN02588.1"/>
    <property type="molecule type" value="Genomic_DNA"/>
</dbReference>
<dbReference type="STRING" id="913774.A0A0C3DKT5"/>
<dbReference type="InterPro" id="IPR036852">
    <property type="entry name" value="Peptidase_S8/S53_dom_sf"/>
</dbReference>
<evidence type="ECO:0000256" key="3">
    <source>
        <dbReference type="ARBA" id="ARBA00004239"/>
    </source>
</evidence>
<gene>
    <name evidence="18" type="ORF">OIDMADRAFT_102707</name>
</gene>
<dbReference type="PROSITE" id="PS51695">
    <property type="entry name" value="SEDOLISIN"/>
    <property type="match status" value="1"/>
</dbReference>
<evidence type="ECO:0000256" key="4">
    <source>
        <dbReference type="ARBA" id="ARBA00012462"/>
    </source>
</evidence>